<feature type="compositionally biased region" description="Polar residues" evidence="3">
    <location>
        <begin position="53"/>
        <end position="65"/>
    </location>
</feature>
<dbReference type="GO" id="GO:0008541">
    <property type="term" value="C:proteasome regulatory particle, lid subcomplex"/>
    <property type="evidence" value="ECO:0007669"/>
    <property type="project" value="UniProtKB-UniRule"/>
</dbReference>
<dbReference type="GO" id="GO:0005634">
    <property type="term" value="C:nucleus"/>
    <property type="evidence" value="ECO:0007669"/>
    <property type="project" value="UniProtKB-SubCell"/>
</dbReference>
<evidence type="ECO:0000256" key="2">
    <source>
        <dbReference type="RuleBase" id="RU369057"/>
    </source>
</evidence>
<feature type="region of interest" description="Disordered" evidence="3">
    <location>
        <begin position="1"/>
        <end position="71"/>
    </location>
</feature>
<reference evidence="5" key="1">
    <citation type="submission" date="2016-11" db="UniProtKB">
        <authorList>
            <consortium name="WormBaseParasite"/>
        </authorList>
    </citation>
    <scope>IDENTIFICATION</scope>
</reference>
<evidence type="ECO:0000313" key="5">
    <source>
        <dbReference type="WBParaSite" id="MhA1_Contig648.frz3.gene9"/>
    </source>
</evidence>
<name>A0A1I8BV31_MELHA</name>
<dbReference type="SMART" id="SM01385">
    <property type="entry name" value="DSS1_SEM1"/>
    <property type="match status" value="1"/>
</dbReference>
<dbReference type="OMA" id="CKGGHQV"/>
<keyword evidence="2" id="KW-0647">Proteasome</keyword>
<dbReference type="GO" id="GO:0006406">
    <property type="term" value="P:mRNA export from nucleus"/>
    <property type="evidence" value="ECO:0007669"/>
    <property type="project" value="UniProtKB-UniRule"/>
</dbReference>
<dbReference type="Proteomes" id="UP000095281">
    <property type="component" value="Unplaced"/>
</dbReference>
<feature type="compositionally biased region" description="Basic and acidic residues" evidence="3">
    <location>
        <begin position="1"/>
        <end position="12"/>
    </location>
</feature>
<comment type="similarity">
    <text evidence="1 2">Belongs to the DSS1/SEM1 family.</text>
</comment>
<keyword evidence="4" id="KW-1185">Reference proteome</keyword>
<accession>A0A1I8BV31</accession>
<dbReference type="Pfam" id="PF05160">
    <property type="entry name" value="DSS1_SEM1"/>
    <property type="match status" value="1"/>
</dbReference>
<sequence>MDVDPKEGEHSSEGTTTATTESTQSSELISSSKPKDEEEEFEEFPIYRETEDFGNTANGQSNSAAGQPAANVWEDNWDDEDVETEFHKQLEEELKKRGLKLD</sequence>
<keyword evidence="2" id="KW-0539">Nucleus</keyword>
<dbReference type="InterPro" id="IPR007834">
    <property type="entry name" value="DSS1_SEM1"/>
</dbReference>
<evidence type="ECO:0000256" key="3">
    <source>
        <dbReference type="SAM" id="MobiDB-lite"/>
    </source>
</evidence>
<evidence type="ECO:0000256" key="1">
    <source>
        <dbReference type="ARBA" id="ARBA00034491"/>
    </source>
</evidence>
<organism evidence="4 5">
    <name type="scientific">Meloidogyne hapla</name>
    <name type="common">Root-knot nematode worm</name>
    <dbReference type="NCBI Taxonomy" id="6305"/>
    <lineage>
        <taxon>Eukaryota</taxon>
        <taxon>Metazoa</taxon>
        <taxon>Ecdysozoa</taxon>
        <taxon>Nematoda</taxon>
        <taxon>Chromadorea</taxon>
        <taxon>Rhabditida</taxon>
        <taxon>Tylenchina</taxon>
        <taxon>Tylenchomorpha</taxon>
        <taxon>Tylenchoidea</taxon>
        <taxon>Meloidogynidae</taxon>
        <taxon>Meloidogyninae</taxon>
        <taxon>Meloidogyne</taxon>
    </lineage>
</organism>
<feature type="compositionally biased region" description="Low complexity" evidence="3">
    <location>
        <begin position="13"/>
        <end position="32"/>
    </location>
</feature>
<comment type="subcellular location">
    <subcellularLocation>
        <location evidence="2">Nucleus</location>
    </subcellularLocation>
</comment>
<comment type="function">
    <text evidence="2">Component of the 26S proteasome, a multiprotein complex involved in the ATP-dependent degradation of ubiquitinated proteins.</text>
</comment>
<evidence type="ECO:0000313" key="4">
    <source>
        <dbReference type="Proteomes" id="UP000095281"/>
    </source>
</evidence>
<dbReference type="AlphaFoldDB" id="A0A1I8BV31"/>
<dbReference type="WBParaSite" id="MhA1_Contig648.frz3.gene9">
    <property type="protein sequence ID" value="MhA1_Contig648.frz3.gene9"/>
    <property type="gene ID" value="MhA1_Contig648.frz3.gene9"/>
</dbReference>
<proteinExistence type="inferred from homology"/>
<protein>
    <recommendedName>
        <fullName evidence="2">26S proteasome complex subunit dss-1</fullName>
    </recommendedName>
</protein>
<dbReference type="GO" id="GO:0043248">
    <property type="term" value="P:proteasome assembly"/>
    <property type="evidence" value="ECO:0007669"/>
    <property type="project" value="UniProtKB-UniRule"/>
</dbReference>